<dbReference type="GO" id="GO:0043953">
    <property type="term" value="P:protein transport by the Tat complex"/>
    <property type="evidence" value="ECO:0007669"/>
    <property type="project" value="UniProtKB-UniRule"/>
</dbReference>
<sequence>MGRIGPLEIALLIGLALLLFGAGRIADVGKGIGEGIRNFKKGLKDDDEDEAAKQLPAKTDTKEEDTQKPV</sequence>
<dbReference type="PANTHER" id="PTHR42982">
    <property type="entry name" value="SEC-INDEPENDENT PROTEIN TRANSLOCASE PROTEIN TATA"/>
    <property type="match status" value="1"/>
</dbReference>
<evidence type="ECO:0000256" key="5">
    <source>
        <dbReference type="ARBA" id="ARBA00022927"/>
    </source>
</evidence>
<comment type="subcellular location">
    <subcellularLocation>
        <location evidence="1 9">Cell membrane</location>
        <topology evidence="1 9">Single-pass membrane protein</topology>
    </subcellularLocation>
</comment>
<dbReference type="GO" id="GO:0008320">
    <property type="term" value="F:protein transmembrane transporter activity"/>
    <property type="evidence" value="ECO:0007669"/>
    <property type="project" value="UniProtKB-UniRule"/>
</dbReference>
<keyword evidence="6 9" id="KW-1133">Transmembrane helix</keyword>
<evidence type="ECO:0000313" key="12">
    <source>
        <dbReference type="Proteomes" id="UP000075420"/>
    </source>
</evidence>
<dbReference type="EMBL" id="JELY01000879">
    <property type="protein sequence ID" value="KYF57701.1"/>
    <property type="molecule type" value="Genomic_DNA"/>
</dbReference>
<comment type="caution">
    <text evidence="11">The sequence shown here is derived from an EMBL/GenBank/DDBJ whole genome shotgun (WGS) entry which is preliminary data.</text>
</comment>
<evidence type="ECO:0000256" key="4">
    <source>
        <dbReference type="ARBA" id="ARBA00022692"/>
    </source>
</evidence>
<keyword evidence="3 9" id="KW-1003">Cell membrane</keyword>
<dbReference type="AlphaFoldDB" id="A0A150PPP2"/>
<evidence type="ECO:0000256" key="9">
    <source>
        <dbReference type="HAMAP-Rule" id="MF_00236"/>
    </source>
</evidence>
<dbReference type="PANTHER" id="PTHR42982:SF1">
    <property type="entry name" value="SEC-INDEPENDENT PROTEIN TRANSLOCASE PROTEIN TATA"/>
    <property type="match status" value="1"/>
</dbReference>
<proteinExistence type="inferred from homology"/>
<evidence type="ECO:0000256" key="7">
    <source>
        <dbReference type="ARBA" id="ARBA00023010"/>
    </source>
</evidence>
<evidence type="ECO:0000256" key="3">
    <source>
        <dbReference type="ARBA" id="ARBA00022475"/>
    </source>
</evidence>
<dbReference type="HAMAP" id="MF_00236">
    <property type="entry name" value="TatA_E"/>
    <property type="match status" value="1"/>
</dbReference>
<dbReference type="Gene3D" id="1.20.5.3310">
    <property type="match status" value="1"/>
</dbReference>
<dbReference type="GO" id="GO:0033281">
    <property type="term" value="C:TAT protein transport complex"/>
    <property type="evidence" value="ECO:0007669"/>
    <property type="project" value="UniProtKB-UniRule"/>
</dbReference>
<organism evidence="11 12">
    <name type="scientific">Sorangium cellulosum</name>
    <name type="common">Polyangium cellulosum</name>
    <dbReference type="NCBI Taxonomy" id="56"/>
    <lineage>
        <taxon>Bacteria</taxon>
        <taxon>Pseudomonadati</taxon>
        <taxon>Myxococcota</taxon>
        <taxon>Polyangia</taxon>
        <taxon>Polyangiales</taxon>
        <taxon>Polyangiaceae</taxon>
        <taxon>Sorangium</taxon>
    </lineage>
</organism>
<gene>
    <name evidence="9" type="primary">tatA</name>
    <name evidence="11" type="ORF">BE08_02235</name>
</gene>
<keyword evidence="5 9" id="KW-0653">Protein transport</keyword>
<dbReference type="Proteomes" id="UP000075420">
    <property type="component" value="Unassembled WGS sequence"/>
</dbReference>
<evidence type="ECO:0000256" key="8">
    <source>
        <dbReference type="ARBA" id="ARBA00023136"/>
    </source>
</evidence>
<reference evidence="11 12" key="1">
    <citation type="submission" date="2014-02" db="EMBL/GenBank/DDBJ databases">
        <title>The small core and large imbalanced accessory genome model reveals a collaborative survival strategy of Sorangium cellulosum strains in nature.</title>
        <authorList>
            <person name="Han K."/>
            <person name="Peng R."/>
            <person name="Blom J."/>
            <person name="Li Y.-Z."/>
        </authorList>
    </citation>
    <scope>NUCLEOTIDE SEQUENCE [LARGE SCALE GENOMIC DNA]</scope>
    <source>
        <strain evidence="11 12">So0157-25</strain>
    </source>
</reference>
<evidence type="ECO:0000256" key="2">
    <source>
        <dbReference type="ARBA" id="ARBA00022448"/>
    </source>
</evidence>
<keyword evidence="7 9" id="KW-0811">Translocation</keyword>
<evidence type="ECO:0000256" key="6">
    <source>
        <dbReference type="ARBA" id="ARBA00022989"/>
    </source>
</evidence>
<keyword evidence="2 9" id="KW-0813">Transport</keyword>
<dbReference type="Pfam" id="PF02416">
    <property type="entry name" value="TatA_B_E"/>
    <property type="match status" value="1"/>
</dbReference>
<accession>A0A150PPP2</accession>
<evidence type="ECO:0000256" key="10">
    <source>
        <dbReference type="SAM" id="MobiDB-lite"/>
    </source>
</evidence>
<dbReference type="InterPro" id="IPR003369">
    <property type="entry name" value="TatA/B/E"/>
</dbReference>
<comment type="subunit">
    <text evidence="9">Forms a complex with TatC.</text>
</comment>
<comment type="similarity">
    <text evidence="9">Belongs to the TatA/E family.</text>
</comment>
<dbReference type="InterPro" id="IPR006312">
    <property type="entry name" value="TatA/E"/>
</dbReference>
<keyword evidence="4 9" id="KW-0812">Transmembrane</keyword>
<evidence type="ECO:0000256" key="1">
    <source>
        <dbReference type="ARBA" id="ARBA00004162"/>
    </source>
</evidence>
<evidence type="ECO:0000313" key="11">
    <source>
        <dbReference type="EMBL" id="KYF57701.1"/>
    </source>
</evidence>
<protein>
    <recommendedName>
        <fullName evidence="9">Sec-independent protein translocase protein TatA</fullName>
    </recommendedName>
</protein>
<name>A0A150PPP2_SORCE</name>
<comment type="function">
    <text evidence="9">Part of the twin-arginine translocation (Tat) system that transports large folded proteins containing a characteristic twin-arginine motif in their signal peptide across membranes. TatA could form the protein-conducting channel of the Tat system.</text>
</comment>
<feature type="compositionally biased region" description="Basic and acidic residues" evidence="10">
    <location>
        <begin position="59"/>
        <end position="70"/>
    </location>
</feature>
<keyword evidence="8 9" id="KW-0472">Membrane</keyword>
<feature type="region of interest" description="Disordered" evidence="10">
    <location>
        <begin position="41"/>
        <end position="70"/>
    </location>
</feature>